<accession>A0A6B0U8Z2</accession>
<proteinExistence type="predicted"/>
<keyword evidence="1" id="KW-1133">Transmembrane helix</keyword>
<reference evidence="2" key="1">
    <citation type="submission" date="2019-12" db="EMBL/GenBank/DDBJ databases">
        <title>An insight into the sialome of adult female Ixodes ricinus ticks feeding for 6 days.</title>
        <authorList>
            <person name="Perner J."/>
            <person name="Ribeiro J.M.C."/>
        </authorList>
    </citation>
    <scope>NUCLEOTIDE SEQUENCE</scope>
    <source>
        <strain evidence="2">Semi-engorged</strain>
        <tissue evidence="2">Salivary glands</tissue>
    </source>
</reference>
<feature type="transmembrane region" description="Helical" evidence="1">
    <location>
        <begin position="6"/>
        <end position="27"/>
    </location>
</feature>
<sequence length="85" mass="9107">MNVGFSITFALIALSLFIVPSIAILNLEIINSMVGRAKPGYSEDLVSLASLNKTKKQCLSSSLVRHGSVQQCILNEVRFAPGLAT</sequence>
<keyword evidence="1" id="KW-0812">Transmembrane</keyword>
<protein>
    <submittedName>
        <fullName evidence="2">Putative secreted protein</fullName>
    </submittedName>
</protein>
<organism evidence="2">
    <name type="scientific">Ixodes ricinus</name>
    <name type="common">Common tick</name>
    <name type="synonym">Acarus ricinus</name>
    <dbReference type="NCBI Taxonomy" id="34613"/>
    <lineage>
        <taxon>Eukaryota</taxon>
        <taxon>Metazoa</taxon>
        <taxon>Ecdysozoa</taxon>
        <taxon>Arthropoda</taxon>
        <taxon>Chelicerata</taxon>
        <taxon>Arachnida</taxon>
        <taxon>Acari</taxon>
        <taxon>Parasitiformes</taxon>
        <taxon>Ixodida</taxon>
        <taxon>Ixodoidea</taxon>
        <taxon>Ixodidae</taxon>
        <taxon>Ixodinae</taxon>
        <taxon>Ixodes</taxon>
    </lineage>
</organism>
<dbReference type="EMBL" id="GIFC01003251">
    <property type="protein sequence ID" value="MXU85334.1"/>
    <property type="molecule type" value="Transcribed_RNA"/>
</dbReference>
<evidence type="ECO:0000256" key="1">
    <source>
        <dbReference type="SAM" id="Phobius"/>
    </source>
</evidence>
<evidence type="ECO:0000313" key="2">
    <source>
        <dbReference type="EMBL" id="MXU85334.1"/>
    </source>
</evidence>
<name>A0A6B0U8Z2_IXORI</name>
<keyword evidence="1" id="KW-0472">Membrane</keyword>
<dbReference type="AlphaFoldDB" id="A0A6B0U8Z2"/>